<name>H3GGB3_PHYRM</name>
<proteinExistence type="predicted"/>
<keyword evidence="3" id="KW-1185">Reference proteome</keyword>
<dbReference type="AlphaFoldDB" id="H3GGB3"/>
<evidence type="ECO:0000313" key="2">
    <source>
        <dbReference type="EnsemblProtists" id="Phyra74849"/>
    </source>
</evidence>
<dbReference type="InParanoid" id="H3GGB3"/>
<reference evidence="3" key="1">
    <citation type="journal article" date="2006" name="Science">
        <title>Phytophthora genome sequences uncover evolutionary origins and mechanisms of pathogenesis.</title>
        <authorList>
            <person name="Tyler B.M."/>
            <person name="Tripathy S."/>
            <person name="Zhang X."/>
            <person name="Dehal P."/>
            <person name="Jiang R.H."/>
            <person name="Aerts A."/>
            <person name="Arredondo F.D."/>
            <person name="Baxter L."/>
            <person name="Bensasson D."/>
            <person name="Beynon J.L."/>
            <person name="Chapman J."/>
            <person name="Damasceno C.M."/>
            <person name="Dorrance A.E."/>
            <person name="Dou D."/>
            <person name="Dickerman A.W."/>
            <person name="Dubchak I.L."/>
            <person name="Garbelotto M."/>
            <person name="Gijzen M."/>
            <person name="Gordon S.G."/>
            <person name="Govers F."/>
            <person name="Grunwald N.J."/>
            <person name="Huang W."/>
            <person name="Ivors K.L."/>
            <person name="Jones R.W."/>
            <person name="Kamoun S."/>
            <person name="Krampis K."/>
            <person name="Lamour K.H."/>
            <person name="Lee M.K."/>
            <person name="McDonald W.H."/>
            <person name="Medina M."/>
            <person name="Meijer H.J."/>
            <person name="Nordberg E.K."/>
            <person name="Maclean D.J."/>
            <person name="Ospina-Giraldo M.D."/>
            <person name="Morris P.F."/>
            <person name="Phuntumart V."/>
            <person name="Putnam N.H."/>
            <person name="Rash S."/>
            <person name="Rose J.K."/>
            <person name="Sakihama Y."/>
            <person name="Salamov A.A."/>
            <person name="Savidor A."/>
            <person name="Scheuring C.F."/>
            <person name="Smith B.M."/>
            <person name="Sobral B.W."/>
            <person name="Terry A."/>
            <person name="Torto-Alalibo T.A."/>
            <person name="Win J."/>
            <person name="Xu Z."/>
            <person name="Zhang H."/>
            <person name="Grigoriev I.V."/>
            <person name="Rokhsar D.S."/>
            <person name="Boore J.L."/>
        </authorList>
    </citation>
    <scope>NUCLEOTIDE SEQUENCE [LARGE SCALE GENOMIC DNA]</scope>
    <source>
        <strain evidence="3">Pr102</strain>
    </source>
</reference>
<protein>
    <submittedName>
        <fullName evidence="2">Uncharacterized protein</fullName>
    </submittedName>
</protein>
<dbReference type="VEuPathDB" id="FungiDB:KRP22_1001"/>
<accession>H3GGB3</accession>
<dbReference type="Proteomes" id="UP000005238">
    <property type="component" value="Unassembled WGS sequence"/>
</dbReference>
<dbReference type="VEuPathDB" id="FungiDB:KRP23_13325"/>
<dbReference type="EnsemblProtists" id="Phyra74849">
    <property type="protein sequence ID" value="Phyra74849"/>
    <property type="gene ID" value="Phyra74849"/>
</dbReference>
<sequence>MTHNDQHGYIIAPGSGPSTLDRVRMSEQDSSNKVAEQITEAWRKLSFAANQANAIEEAVTTTTADKQEIVEAMPMLLDEQSAATAELKELRATTKELLTQVQLLLKVITDKHEAEQRETEQNLIVRDSARNRGRRPKRSQPQLRAVRSHP</sequence>
<evidence type="ECO:0000256" key="1">
    <source>
        <dbReference type="SAM" id="MobiDB-lite"/>
    </source>
</evidence>
<feature type="region of interest" description="Disordered" evidence="1">
    <location>
        <begin position="1"/>
        <end position="20"/>
    </location>
</feature>
<dbReference type="HOGENOM" id="CLU_1744133_0_0_1"/>
<organism evidence="2 3">
    <name type="scientific">Phytophthora ramorum</name>
    <name type="common">Sudden oak death agent</name>
    <dbReference type="NCBI Taxonomy" id="164328"/>
    <lineage>
        <taxon>Eukaryota</taxon>
        <taxon>Sar</taxon>
        <taxon>Stramenopiles</taxon>
        <taxon>Oomycota</taxon>
        <taxon>Peronosporomycetes</taxon>
        <taxon>Peronosporales</taxon>
        <taxon>Peronosporaceae</taxon>
        <taxon>Phytophthora</taxon>
    </lineage>
</organism>
<dbReference type="EMBL" id="DS566007">
    <property type="status" value="NOT_ANNOTATED_CDS"/>
    <property type="molecule type" value="Genomic_DNA"/>
</dbReference>
<feature type="region of interest" description="Disordered" evidence="1">
    <location>
        <begin position="112"/>
        <end position="150"/>
    </location>
</feature>
<evidence type="ECO:0000313" key="3">
    <source>
        <dbReference type="Proteomes" id="UP000005238"/>
    </source>
</evidence>
<reference evidence="2" key="2">
    <citation type="submission" date="2015-06" db="UniProtKB">
        <authorList>
            <consortium name="EnsemblProtists"/>
        </authorList>
    </citation>
    <scope>IDENTIFICATION</scope>
    <source>
        <strain evidence="2">Pr102</strain>
    </source>
</reference>